<dbReference type="InterPro" id="IPR010627">
    <property type="entry name" value="Prepilin_pept_A24_N"/>
</dbReference>
<keyword evidence="7 8" id="KW-0472">Membrane</keyword>
<feature type="transmembrane region" description="Helical" evidence="8">
    <location>
        <begin position="6"/>
        <end position="26"/>
    </location>
</feature>
<dbReference type="PANTHER" id="PTHR30487:SF0">
    <property type="entry name" value="PREPILIN LEADER PEPTIDASE_N-METHYLTRANSFERASE-RELATED"/>
    <property type="match status" value="1"/>
</dbReference>
<evidence type="ECO:0000256" key="2">
    <source>
        <dbReference type="ARBA" id="ARBA00005801"/>
    </source>
</evidence>
<comment type="similarity">
    <text evidence="2">Belongs to the peptidase A24 family.</text>
</comment>
<evidence type="ECO:0000256" key="4">
    <source>
        <dbReference type="ARBA" id="ARBA00022519"/>
    </source>
</evidence>
<dbReference type="GO" id="GO:0005886">
    <property type="term" value="C:plasma membrane"/>
    <property type="evidence" value="ECO:0007669"/>
    <property type="project" value="UniProtKB-SubCell"/>
</dbReference>
<dbReference type="InterPro" id="IPR014032">
    <property type="entry name" value="Peptidase_A24A_bac"/>
</dbReference>
<keyword evidence="4" id="KW-0997">Cell inner membrane</keyword>
<evidence type="ECO:0000256" key="7">
    <source>
        <dbReference type="ARBA" id="ARBA00023136"/>
    </source>
</evidence>
<evidence type="ECO:0008006" key="12">
    <source>
        <dbReference type="Google" id="ProtNLM"/>
    </source>
</evidence>
<feature type="transmembrane region" description="Helical" evidence="8">
    <location>
        <begin position="99"/>
        <end position="117"/>
    </location>
</feature>
<evidence type="ECO:0000256" key="3">
    <source>
        <dbReference type="ARBA" id="ARBA00022475"/>
    </source>
</evidence>
<feature type="domain" description="Prepilin type IV endopeptidase peptidase" evidence="9">
    <location>
        <begin position="105"/>
        <end position="212"/>
    </location>
</feature>
<evidence type="ECO:0000256" key="6">
    <source>
        <dbReference type="ARBA" id="ARBA00022989"/>
    </source>
</evidence>
<dbReference type="PANTHER" id="PTHR30487">
    <property type="entry name" value="TYPE 4 PREPILIN-LIKE PROTEINS LEADER PEPTIDE-PROCESSING ENZYME"/>
    <property type="match status" value="1"/>
</dbReference>
<dbReference type="InterPro" id="IPR000045">
    <property type="entry name" value="Prepilin_IV_endopep_pep"/>
</dbReference>
<evidence type="ECO:0000259" key="9">
    <source>
        <dbReference type="Pfam" id="PF01478"/>
    </source>
</evidence>
<proteinExistence type="inferred from homology"/>
<dbReference type="Pfam" id="PF01478">
    <property type="entry name" value="Peptidase_A24"/>
    <property type="match status" value="1"/>
</dbReference>
<keyword evidence="3" id="KW-1003">Cell membrane</keyword>
<evidence type="ECO:0000256" key="1">
    <source>
        <dbReference type="ARBA" id="ARBA00004429"/>
    </source>
</evidence>
<feature type="domain" description="Prepilin peptidase A24 N-terminal" evidence="10">
    <location>
        <begin position="13"/>
        <end position="94"/>
    </location>
</feature>
<feature type="transmembrane region" description="Helical" evidence="8">
    <location>
        <begin position="71"/>
        <end position="93"/>
    </location>
</feature>
<sequence>MTSPLDTAIVAGFGLVIGSFLNVCIYRLPRGESVVSPASRCPSCSQRLRWLDTIPIFSWMYRRGRCYHCRCVVPSVYPIVEAVTGMAFVLQFWQLGWQPLLAVRLLFVAAMIVLFVIDLQHRMLPNALTLPGLTIGLVASVFLEPGWRAAVLGVIIGGGALWAVGEAYVRIRGEEGMGFGDVKMLAMIGAFLGWQLTLTTVLIASLTGALVGGTMVIVDRANMKYPLPLGSFLAAGAVIAAHVGQPLVEWYLGFY</sequence>
<evidence type="ECO:0000256" key="8">
    <source>
        <dbReference type="SAM" id="Phobius"/>
    </source>
</evidence>
<feature type="transmembrane region" description="Helical" evidence="8">
    <location>
        <begin position="149"/>
        <end position="169"/>
    </location>
</feature>
<dbReference type="GO" id="GO:0004190">
    <property type="term" value="F:aspartic-type endopeptidase activity"/>
    <property type="evidence" value="ECO:0007669"/>
    <property type="project" value="InterPro"/>
</dbReference>
<dbReference type="GO" id="GO:0006465">
    <property type="term" value="P:signal peptide processing"/>
    <property type="evidence" value="ECO:0007669"/>
    <property type="project" value="TreeGrafter"/>
</dbReference>
<dbReference type="EMBL" id="UINC01007201">
    <property type="protein sequence ID" value="SVA31989.1"/>
    <property type="molecule type" value="Genomic_DNA"/>
</dbReference>
<evidence type="ECO:0000259" key="10">
    <source>
        <dbReference type="Pfam" id="PF06750"/>
    </source>
</evidence>
<gene>
    <name evidence="11" type="ORF">METZ01_LOCUS84843</name>
</gene>
<organism evidence="11">
    <name type="scientific">marine metagenome</name>
    <dbReference type="NCBI Taxonomy" id="408172"/>
    <lineage>
        <taxon>unclassified sequences</taxon>
        <taxon>metagenomes</taxon>
        <taxon>ecological metagenomes</taxon>
    </lineage>
</organism>
<protein>
    <recommendedName>
        <fullName evidence="12">Prepilin type IV endopeptidase peptidase domain-containing protein</fullName>
    </recommendedName>
</protein>
<accession>A0A381UV37</accession>
<dbReference type="Gene3D" id="1.20.120.1220">
    <property type="match status" value="1"/>
</dbReference>
<dbReference type="InterPro" id="IPR050882">
    <property type="entry name" value="Prepilin_peptidase/N-MTase"/>
</dbReference>
<dbReference type="AlphaFoldDB" id="A0A381UV37"/>
<dbReference type="Pfam" id="PF06750">
    <property type="entry name" value="A24_N_bact"/>
    <property type="match status" value="1"/>
</dbReference>
<evidence type="ECO:0000313" key="11">
    <source>
        <dbReference type="EMBL" id="SVA31989.1"/>
    </source>
</evidence>
<keyword evidence="5 8" id="KW-0812">Transmembrane</keyword>
<reference evidence="11" key="1">
    <citation type="submission" date="2018-05" db="EMBL/GenBank/DDBJ databases">
        <authorList>
            <person name="Lanie J.A."/>
            <person name="Ng W.-L."/>
            <person name="Kazmierczak K.M."/>
            <person name="Andrzejewski T.M."/>
            <person name="Davidsen T.M."/>
            <person name="Wayne K.J."/>
            <person name="Tettelin H."/>
            <person name="Glass J.I."/>
            <person name="Rusch D."/>
            <person name="Podicherti R."/>
            <person name="Tsui H.-C.T."/>
            <person name="Winkler M.E."/>
        </authorList>
    </citation>
    <scope>NUCLEOTIDE SEQUENCE</scope>
</reference>
<dbReference type="PRINTS" id="PR00864">
    <property type="entry name" value="PREPILNPTASE"/>
</dbReference>
<keyword evidence="6 8" id="KW-1133">Transmembrane helix</keyword>
<feature type="transmembrane region" description="Helical" evidence="8">
    <location>
        <begin position="229"/>
        <end position="252"/>
    </location>
</feature>
<feature type="transmembrane region" description="Helical" evidence="8">
    <location>
        <begin position="124"/>
        <end position="143"/>
    </location>
</feature>
<comment type="subcellular location">
    <subcellularLocation>
        <location evidence="1">Cell inner membrane</location>
        <topology evidence="1">Multi-pass membrane protein</topology>
    </subcellularLocation>
</comment>
<name>A0A381UV37_9ZZZZ</name>
<evidence type="ECO:0000256" key="5">
    <source>
        <dbReference type="ARBA" id="ARBA00022692"/>
    </source>
</evidence>
<feature type="transmembrane region" description="Helical" evidence="8">
    <location>
        <begin position="190"/>
        <end position="217"/>
    </location>
</feature>